<organism evidence="3">
    <name type="scientific">Tanacetum cinerariifolium</name>
    <name type="common">Dalmatian daisy</name>
    <name type="synonym">Chrysanthemum cinerariifolium</name>
    <dbReference type="NCBI Taxonomy" id="118510"/>
    <lineage>
        <taxon>Eukaryota</taxon>
        <taxon>Viridiplantae</taxon>
        <taxon>Streptophyta</taxon>
        <taxon>Embryophyta</taxon>
        <taxon>Tracheophyta</taxon>
        <taxon>Spermatophyta</taxon>
        <taxon>Magnoliopsida</taxon>
        <taxon>eudicotyledons</taxon>
        <taxon>Gunneridae</taxon>
        <taxon>Pentapetalae</taxon>
        <taxon>asterids</taxon>
        <taxon>campanulids</taxon>
        <taxon>Asterales</taxon>
        <taxon>Asteraceae</taxon>
        <taxon>Asteroideae</taxon>
        <taxon>Anthemideae</taxon>
        <taxon>Anthemidinae</taxon>
        <taxon>Tanacetum</taxon>
    </lineage>
</organism>
<dbReference type="EMBL" id="BKCJ010003428">
    <property type="protein sequence ID" value="GEU55025.1"/>
    <property type="molecule type" value="Genomic_DNA"/>
</dbReference>
<feature type="signal peptide" evidence="2">
    <location>
        <begin position="1"/>
        <end position="23"/>
    </location>
</feature>
<feature type="region of interest" description="Disordered" evidence="1">
    <location>
        <begin position="210"/>
        <end position="294"/>
    </location>
</feature>
<accession>A0A6L2L441</accession>
<sequence>MSLFHPILFGYSLMVFCLSPHDALFAGVSSHAVQAVFGWRQMWSIKECYYKPSCDLHVDDLTEDALFAGVSSHAVQDVFGWRQMWSIKECYHKPSCDLHVDDLTEIRKEQKCYHLLFDSICKAAPVVAKSAATTSSVVLDHGGAANDVEDGQMGQITHSPLNCFFHHFHCHHDHHLRRTTPVTTPAHNSHQHRRPPSFATTITIFYVTTTTTLKGTSPSNSPTPSHHLRRPPEDPQPQPRNTIMSLVARNPGGDTGGNDQPLGGHHMEDAEARAGVNVDNSCITTRSPKERHRP</sequence>
<keyword evidence="2" id="KW-0732">Signal</keyword>
<reference evidence="3" key="1">
    <citation type="journal article" date="2019" name="Sci. Rep.">
        <title>Draft genome of Tanacetum cinerariifolium, the natural source of mosquito coil.</title>
        <authorList>
            <person name="Yamashiro T."/>
            <person name="Shiraishi A."/>
            <person name="Satake H."/>
            <person name="Nakayama K."/>
        </authorList>
    </citation>
    <scope>NUCLEOTIDE SEQUENCE</scope>
</reference>
<evidence type="ECO:0000256" key="1">
    <source>
        <dbReference type="SAM" id="MobiDB-lite"/>
    </source>
</evidence>
<feature type="chain" id="PRO_5026764569" evidence="2">
    <location>
        <begin position="24"/>
        <end position="294"/>
    </location>
</feature>
<proteinExistence type="predicted"/>
<dbReference type="AlphaFoldDB" id="A0A6L2L441"/>
<protein>
    <submittedName>
        <fullName evidence="3">Uncharacterized protein</fullName>
    </submittedName>
</protein>
<name>A0A6L2L441_TANCI</name>
<gene>
    <name evidence="3" type="ORF">Tci_027003</name>
</gene>
<feature type="compositionally biased region" description="Low complexity" evidence="1">
    <location>
        <begin position="210"/>
        <end position="225"/>
    </location>
</feature>
<comment type="caution">
    <text evidence="3">The sequence shown here is derived from an EMBL/GenBank/DDBJ whole genome shotgun (WGS) entry which is preliminary data.</text>
</comment>
<evidence type="ECO:0000313" key="3">
    <source>
        <dbReference type="EMBL" id="GEU55025.1"/>
    </source>
</evidence>
<evidence type="ECO:0000256" key="2">
    <source>
        <dbReference type="SAM" id="SignalP"/>
    </source>
</evidence>